<accession>A0ABW9GHV4</accession>
<feature type="transmembrane region" description="Helical" evidence="1">
    <location>
        <begin position="323"/>
        <end position="344"/>
    </location>
</feature>
<dbReference type="Proteomes" id="UP001630303">
    <property type="component" value="Unassembled WGS sequence"/>
</dbReference>
<dbReference type="NCBIfam" id="NF041824">
    <property type="entry name" value="daptide_HExxH"/>
    <property type="match status" value="1"/>
</dbReference>
<evidence type="ECO:0008006" key="4">
    <source>
        <dbReference type="Google" id="ProtNLM"/>
    </source>
</evidence>
<keyword evidence="1" id="KW-0812">Transmembrane</keyword>
<evidence type="ECO:0000313" key="2">
    <source>
        <dbReference type="EMBL" id="MFM2721245.1"/>
    </source>
</evidence>
<comment type="caution">
    <text evidence="2">The sequence shown here is derived from an EMBL/GenBank/DDBJ whole genome shotgun (WGS) entry which is preliminary data.</text>
</comment>
<dbReference type="InterPro" id="IPR049694">
    <property type="entry name" value="Daptide_HExxH"/>
</dbReference>
<feature type="transmembrane region" description="Helical" evidence="1">
    <location>
        <begin position="258"/>
        <end position="277"/>
    </location>
</feature>
<keyword evidence="1" id="KW-0472">Membrane</keyword>
<dbReference type="RefSeq" id="WP_239274924.1">
    <property type="nucleotide sequence ID" value="NZ_JAROCE010000003.1"/>
</dbReference>
<feature type="transmembrane region" description="Helical" evidence="1">
    <location>
        <begin position="159"/>
        <end position="177"/>
    </location>
</feature>
<feature type="transmembrane region" description="Helical" evidence="1">
    <location>
        <begin position="129"/>
        <end position="147"/>
    </location>
</feature>
<evidence type="ECO:0000313" key="3">
    <source>
        <dbReference type="Proteomes" id="UP001630303"/>
    </source>
</evidence>
<keyword evidence="3" id="KW-1185">Reference proteome</keyword>
<organism evidence="2 3">
    <name type="scientific">Microbacterium mcarthurae</name>
    <dbReference type="NCBI Taxonomy" id="3035918"/>
    <lineage>
        <taxon>Bacteria</taxon>
        <taxon>Bacillati</taxon>
        <taxon>Actinomycetota</taxon>
        <taxon>Actinomycetes</taxon>
        <taxon>Micrococcales</taxon>
        <taxon>Microbacteriaceae</taxon>
        <taxon>Microbacterium</taxon>
    </lineage>
</organism>
<reference evidence="2 3" key="1">
    <citation type="submission" date="2023-03" db="EMBL/GenBank/DDBJ databases">
        <title>MT1 and MT2 Draft Genomes of Novel Species.</title>
        <authorList>
            <person name="Venkateswaran K."/>
        </authorList>
    </citation>
    <scope>NUCLEOTIDE SEQUENCE [LARGE SCALE GENOMIC DNA]</scope>
    <source>
        <strain evidence="2 3">IF8SW-P5</strain>
    </source>
</reference>
<keyword evidence="1" id="KW-1133">Transmembrane helix</keyword>
<feature type="transmembrane region" description="Helical" evidence="1">
    <location>
        <begin position="394"/>
        <end position="415"/>
    </location>
</feature>
<feature type="transmembrane region" description="Helical" evidence="1">
    <location>
        <begin position="225"/>
        <end position="246"/>
    </location>
</feature>
<evidence type="ECO:0000256" key="1">
    <source>
        <dbReference type="SAM" id="Phobius"/>
    </source>
</evidence>
<feature type="transmembrane region" description="Helical" evidence="1">
    <location>
        <begin position="356"/>
        <end position="382"/>
    </location>
</feature>
<protein>
    <recommendedName>
        <fullName evidence="4">Peptide zinc metalloprotease protein</fullName>
    </recommendedName>
</protein>
<proteinExistence type="predicted"/>
<sequence>MQNPHNAAPPRLSASVRLERAGGPDSWLVTVDGVPVSRASVATTELLRAMDGATSVAELHRRFAPEQPTGAFADLIDRFRHAGLLEGSERPLAGRMTYRPPLTIQFATLRAPELFEVLHRVLRPVLGRWVPWGAAVCVVLGGAALIMQASGAITALTSPLPMVDVLIVAVVLVAATFAHEAAHGVMLTSAGARPRRAGVMLLYLGPAFFVDVTDAWRLPSRRLRVAVALAGPAVHAVMGGAAALAALFTTDPDVRRTLLVLSCACAAVVLVNLVPFVRFDGYIALMSAVDEPNLRARTMADAGATVRWLLFGTEPPPRALARWWSVPFGLLSVAVPTTLVWFALERAVRALSGTGALGAFLALALQVVVLVAVGVPVARWLAASVRQGRRRLRGLVMGATLLAAIITAAAVVPVADARAAGFLLVDGRPVLVVPADGSAAVPVTAGTPVELMTSGILGDARVAVGTVRPQTSWTLSVPISAFTPLAATGVRVEATAVGVVDVAAGDALPSAGRAFVQLGTRSLLSQVWSSHVTGPLSTLLTAFPSSLSGSQEGQS</sequence>
<gene>
    <name evidence="2" type="ORF">P5G46_12080</name>
</gene>
<name>A0ABW9GHV4_9MICO</name>
<dbReference type="EMBL" id="JAROCE010000003">
    <property type="protein sequence ID" value="MFM2721245.1"/>
    <property type="molecule type" value="Genomic_DNA"/>
</dbReference>